<feature type="transmembrane region" description="Helical" evidence="6">
    <location>
        <begin position="219"/>
        <end position="239"/>
    </location>
</feature>
<feature type="transmembrane region" description="Helical" evidence="6">
    <location>
        <begin position="46"/>
        <end position="67"/>
    </location>
</feature>
<dbReference type="PANTHER" id="PTHR11101">
    <property type="entry name" value="PHOSPHATE TRANSPORTER"/>
    <property type="match status" value="1"/>
</dbReference>
<comment type="subcellular location">
    <subcellularLocation>
        <location evidence="1">Membrane</location>
        <topology evidence="1">Multi-pass membrane protein</topology>
    </subcellularLocation>
</comment>
<dbReference type="Proteomes" id="UP000076023">
    <property type="component" value="Unassembled WGS sequence"/>
</dbReference>
<feature type="transmembrane region" description="Helical" evidence="6">
    <location>
        <begin position="138"/>
        <end position="167"/>
    </location>
</feature>
<feature type="transmembrane region" description="Helical" evidence="6">
    <location>
        <begin position="108"/>
        <end position="126"/>
    </location>
</feature>
<evidence type="ECO:0000256" key="1">
    <source>
        <dbReference type="ARBA" id="ARBA00004141"/>
    </source>
</evidence>
<organism evidence="7 8">
    <name type="scientific">Terrimicrobium sacchariphilum</name>
    <dbReference type="NCBI Taxonomy" id="690879"/>
    <lineage>
        <taxon>Bacteria</taxon>
        <taxon>Pseudomonadati</taxon>
        <taxon>Verrucomicrobiota</taxon>
        <taxon>Terrimicrobiia</taxon>
        <taxon>Terrimicrobiales</taxon>
        <taxon>Terrimicrobiaceae</taxon>
        <taxon>Terrimicrobium</taxon>
    </lineage>
</organism>
<keyword evidence="2" id="KW-0813">Transport</keyword>
<evidence type="ECO:0000313" key="7">
    <source>
        <dbReference type="EMBL" id="GAT32785.1"/>
    </source>
</evidence>
<evidence type="ECO:0000256" key="5">
    <source>
        <dbReference type="ARBA" id="ARBA00023136"/>
    </source>
</evidence>
<dbReference type="EMBL" id="BDCO01000002">
    <property type="protein sequence ID" value="GAT32785.1"/>
    <property type="molecule type" value="Genomic_DNA"/>
</dbReference>
<accession>A0A146G4T5</accession>
<dbReference type="InParanoid" id="A0A146G4T5"/>
<dbReference type="Pfam" id="PF01384">
    <property type="entry name" value="PHO4"/>
    <property type="match status" value="2"/>
</dbReference>
<evidence type="ECO:0000256" key="2">
    <source>
        <dbReference type="ARBA" id="ARBA00022448"/>
    </source>
</evidence>
<dbReference type="AlphaFoldDB" id="A0A146G4T5"/>
<feature type="transmembrane region" description="Helical" evidence="6">
    <location>
        <begin position="79"/>
        <end position="102"/>
    </location>
</feature>
<comment type="caution">
    <text evidence="7">The sequence shown here is derived from an EMBL/GenBank/DDBJ whole genome shotgun (WGS) entry which is preliminary data.</text>
</comment>
<gene>
    <name evidence="7" type="ORF">TSACC_21187</name>
</gene>
<sequence>MEVPLVLLVIVVIVALVFDFTNGFHDAANAIATVVSTHAMTLKSALIMAAVMNVAGAFFATEVATTIEKGIVRDVGTPLNAQLIVLSALIGAIAWNITTWYFGMPSSSSHAIVGGLVGAGVTYGHAHGVIWTSIMDKVLIPMLLSPIFGAMVAALIMGLIYVIFLLIRQERQQHIFRPLQIMAGAIMAFSHGSNDAQKTMGVITLALIGGRVLPANSPIPWWVVILCAVTMGLGTLAGGRRIIETTGKKITILDQENGFAANIGASITILLCSRFGLPVSTTHVVIGCITGAGLVRDRRKINFGTWGSMLVAWICTIPGAAGFAVVTYLVLERFLVPLL</sequence>
<keyword evidence="3 6" id="KW-0812">Transmembrane</keyword>
<evidence type="ECO:0000256" key="6">
    <source>
        <dbReference type="SAM" id="Phobius"/>
    </source>
</evidence>
<name>A0A146G4T5_TERSA</name>
<dbReference type="GO" id="GO:0005315">
    <property type="term" value="F:phosphate transmembrane transporter activity"/>
    <property type="evidence" value="ECO:0007669"/>
    <property type="project" value="InterPro"/>
</dbReference>
<dbReference type="GO" id="GO:0035435">
    <property type="term" value="P:phosphate ion transmembrane transport"/>
    <property type="evidence" value="ECO:0007669"/>
    <property type="project" value="TreeGrafter"/>
</dbReference>
<evidence type="ECO:0000256" key="4">
    <source>
        <dbReference type="ARBA" id="ARBA00022989"/>
    </source>
</evidence>
<dbReference type="PANTHER" id="PTHR11101:SF80">
    <property type="entry name" value="PHOSPHATE TRANSPORTER"/>
    <property type="match status" value="1"/>
</dbReference>
<proteinExistence type="predicted"/>
<keyword evidence="8" id="KW-1185">Reference proteome</keyword>
<dbReference type="GO" id="GO:0016020">
    <property type="term" value="C:membrane"/>
    <property type="evidence" value="ECO:0007669"/>
    <property type="project" value="UniProtKB-SubCell"/>
</dbReference>
<evidence type="ECO:0000256" key="3">
    <source>
        <dbReference type="ARBA" id="ARBA00022692"/>
    </source>
</evidence>
<keyword evidence="5 6" id="KW-0472">Membrane</keyword>
<dbReference type="RefSeq" id="WP_075080596.1">
    <property type="nucleotide sequence ID" value="NZ_BDCO01000002.1"/>
</dbReference>
<reference evidence="8" key="1">
    <citation type="journal article" date="2017" name="Genome Announc.">
        <title>Draft Genome Sequence of Terrimicrobium sacchariphilum NM-5T, a Facultative Anaerobic Soil Bacterium of the Class Spartobacteria.</title>
        <authorList>
            <person name="Qiu Y.L."/>
            <person name="Tourlousse D.M."/>
            <person name="Matsuura N."/>
            <person name="Ohashi A."/>
            <person name="Sekiguchi Y."/>
        </authorList>
    </citation>
    <scope>NUCLEOTIDE SEQUENCE [LARGE SCALE GENOMIC DNA]</scope>
    <source>
        <strain evidence="8">NM-5</strain>
    </source>
</reference>
<evidence type="ECO:0000313" key="8">
    <source>
        <dbReference type="Proteomes" id="UP000076023"/>
    </source>
</evidence>
<keyword evidence="4 6" id="KW-1133">Transmembrane helix</keyword>
<dbReference type="STRING" id="690879.TSACC_21187"/>
<feature type="transmembrane region" description="Helical" evidence="6">
    <location>
        <begin position="306"/>
        <end position="331"/>
    </location>
</feature>
<protein>
    <submittedName>
        <fullName evidence="7">Inorganic phosphate transporter, PiT family</fullName>
    </submittedName>
</protein>
<dbReference type="FunCoup" id="A0A146G4T5">
    <property type="interactions" value="465"/>
</dbReference>
<dbReference type="InterPro" id="IPR001204">
    <property type="entry name" value="Phos_transporter"/>
</dbReference>